<dbReference type="Proteomes" id="UP000057609">
    <property type="component" value="Chromosome"/>
</dbReference>
<sequence>MNLNCVSKIAAALLMLGMTVLPANAGGERAFDFSKDTGGRETREFVPLVGIWHADRDGARTVYAADGRNWEQGLMAPGAREKARELFGDRHAEFIAGLENYRYFPLSVCRGIKTFRNGSIELSFKAAEGRIDQAAGIAFNIRPNGNYLVVRANALENNLVLFGMAEGRRSSLAWVRNVPTPSNRWHTLKVVVSGKRIEAYLNGTRYIDTTWREEIDGRIGLWSKADSYTLFGSLTVTPQ</sequence>
<name>A0A0B5BB59_9BACT</name>
<dbReference type="KEGG" id="gpi:GPICK_12185"/>
<dbReference type="HOGENOM" id="CLU_086899_0_0_7"/>
<reference evidence="2 3" key="1">
    <citation type="journal article" date="2015" name="Genome Announc.">
        <title>Complete Genome of Geobacter pickeringii G13T, a Metal-Reducing Isolate from Sedimentary Kaolin Deposits.</title>
        <authorList>
            <person name="Badalamenti J.P."/>
            <person name="Bond D.R."/>
        </authorList>
    </citation>
    <scope>NUCLEOTIDE SEQUENCE [LARGE SCALE GENOMIC DNA]</scope>
    <source>
        <strain evidence="2 3">G13</strain>
    </source>
</reference>
<dbReference type="STRING" id="345632.GPICK_12185"/>
<evidence type="ECO:0000313" key="3">
    <source>
        <dbReference type="Proteomes" id="UP000057609"/>
    </source>
</evidence>
<dbReference type="InterPro" id="IPR013320">
    <property type="entry name" value="ConA-like_dom_sf"/>
</dbReference>
<dbReference type="OrthoDB" id="9760711at2"/>
<organism evidence="2 3">
    <name type="scientific">Geobacter pickeringii</name>
    <dbReference type="NCBI Taxonomy" id="345632"/>
    <lineage>
        <taxon>Bacteria</taxon>
        <taxon>Pseudomonadati</taxon>
        <taxon>Thermodesulfobacteriota</taxon>
        <taxon>Desulfuromonadia</taxon>
        <taxon>Geobacterales</taxon>
        <taxon>Geobacteraceae</taxon>
        <taxon>Geobacter</taxon>
    </lineage>
</organism>
<evidence type="ECO:0000313" key="2">
    <source>
        <dbReference type="EMBL" id="AJE04013.1"/>
    </source>
</evidence>
<feature type="chain" id="PRO_5002098859" description="3-keto-disaccharide hydrolase domain-containing protein" evidence="1">
    <location>
        <begin position="26"/>
        <end position="239"/>
    </location>
</feature>
<dbReference type="Gene3D" id="2.60.120.560">
    <property type="entry name" value="Exo-inulinase, domain 1"/>
    <property type="match status" value="1"/>
</dbReference>
<evidence type="ECO:0008006" key="4">
    <source>
        <dbReference type="Google" id="ProtNLM"/>
    </source>
</evidence>
<feature type="signal peptide" evidence="1">
    <location>
        <begin position="1"/>
        <end position="25"/>
    </location>
</feature>
<dbReference type="EMBL" id="CP009788">
    <property type="protein sequence ID" value="AJE04013.1"/>
    <property type="molecule type" value="Genomic_DNA"/>
</dbReference>
<accession>A0A0B5BB59</accession>
<keyword evidence="1" id="KW-0732">Signal</keyword>
<gene>
    <name evidence="2" type="ORF">GPICK_12185</name>
</gene>
<dbReference type="RefSeq" id="WP_039743581.1">
    <property type="nucleotide sequence ID" value="NZ_CP009788.1"/>
</dbReference>
<protein>
    <recommendedName>
        <fullName evidence="4">3-keto-disaccharide hydrolase domain-containing protein</fullName>
    </recommendedName>
</protein>
<keyword evidence="3" id="KW-1185">Reference proteome</keyword>
<evidence type="ECO:0000256" key="1">
    <source>
        <dbReference type="SAM" id="SignalP"/>
    </source>
</evidence>
<proteinExistence type="predicted"/>
<dbReference type="SUPFAM" id="SSF49899">
    <property type="entry name" value="Concanavalin A-like lectins/glucanases"/>
    <property type="match status" value="1"/>
</dbReference>
<dbReference type="AlphaFoldDB" id="A0A0B5BB59"/>